<dbReference type="RefSeq" id="WP_091272268.1">
    <property type="nucleotide sequence ID" value="NZ_FNDK01000005.1"/>
</dbReference>
<reference evidence="1 2" key="1">
    <citation type="submission" date="2016-10" db="EMBL/GenBank/DDBJ databases">
        <authorList>
            <person name="de Groot N.N."/>
        </authorList>
    </citation>
    <scope>NUCLEOTIDE SEQUENCE [LARGE SCALE GENOMIC DNA]</scope>
    <source>
        <strain evidence="1 2">DSM 21632</strain>
    </source>
</reference>
<sequence>MDDKLQIFMEYKVKPEKESLYREVMAEIAAVLPTYEVSNFQWFSAFDQDGLFVEMFEVPTPSHYHTLKKWRTSKSHQVFSKLDECVKGGTEKIHCWAFQAKTDELDSRR</sequence>
<dbReference type="EMBL" id="FNDK01000005">
    <property type="protein sequence ID" value="SDH43282.1"/>
    <property type="molecule type" value="Genomic_DNA"/>
</dbReference>
<protein>
    <recommendedName>
        <fullName evidence="3">ABM domain-containing protein</fullName>
    </recommendedName>
</protein>
<accession>A0A1G8CCW2</accession>
<dbReference type="Proteomes" id="UP000199163">
    <property type="component" value="Unassembled WGS sequence"/>
</dbReference>
<evidence type="ECO:0008006" key="3">
    <source>
        <dbReference type="Google" id="ProtNLM"/>
    </source>
</evidence>
<organism evidence="1 2">
    <name type="scientific">Alteribacillus persepolensis</name>
    <dbReference type="NCBI Taxonomy" id="568899"/>
    <lineage>
        <taxon>Bacteria</taxon>
        <taxon>Bacillati</taxon>
        <taxon>Bacillota</taxon>
        <taxon>Bacilli</taxon>
        <taxon>Bacillales</taxon>
        <taxon>Bacillaceae</taxon>
        <taxon>Alteribacillus</taxon>
    </lineage>
</organism>
<keyword evidence="2" id="KW-1185">Reference proteome</keyword>
<proteinExistence type="predicted"/>
<gene>
    <name evidence="1" type="ORF">SAMN05192534_105142</name>
</gene>
<name>A0A1G8CCW2_9BACI</name>
<dbReference type="AlphaFoldDB" id="A0A1G8CCW2"/>
<evidence type="ECO:0000313" key="2">
    <source>
        <dbReference type="Proteomes" id="UP000199163"/>
    </source>
</evidence>
<evidence type="ECO:0000313" key="1">
    <source>
        <dbReference type="EMBL" id="SDH43282.1"/>
    </source>
</evidence>
<dbReference type="STRING" id="568899.SAMN05192534_105142"/>
<dbReference type="OrthoDB" id="2967153at2"/>